<name>A0A557QSL7_9RHOO</name>
<dbReference type="Proteomes" id="UP000319502">
    <property type="component" value="Unassembled WGS sequence"/>
</dbReference>
<proteinExistence type="predicted"/>
<dbReference type="AlphaFoldDB" id="A0A557QSL7"/>
<evidence type="ECO:0000313" key="2">
    <source>
        <dbReference type="Proteomes" id="UP000319502"/>
    </source>
</evidence>
<dbReference type="RefSeq" id="WP_144309830.1">
    <property type="nucleotide sequence ID" value="NZ_VMNK01000010.1"/>
</dbReference>
<evidence type="ECO:0000313" key="1">
    <source>
        <dbReference type="EMBL" id="TVO55921.1"/>
    </source>
</evidence>
<dbReference type="EMBL" id="VMNK01000010">
    <property type="protein sequence ID" value="TVO55921.1"/>
    <property type="molecule type" value="Genomic_DNA"/>
</dbReference>
<sequence length="76" mass="8942">MRTRYNQIPSHRYCSPRCAFRGKSGGYYHLDDIRKHLQRHHPAMLGRHVREQIEALGLLDEFEGGTVLIQLPYTFC</sequence>
<reference evidence="1 2" key="1">
    <citation type="submission" date="2019-07" db="EMBL/GenBank/DDBJ databases">
        <title>The pathways for chlorine oxyanion respiration interact through the shared metabolite chlorate.</title>
        <authorList>
            <person name="Barnum T.P."/>
            <person name="Cheng Y."/>
            <person name="Hill K.A."/>
            <person name="Lucas L.N."/>
            <person name="Carlson H.K."/>
            <person name="Coates J.D."/>
        </authorList>
    </citation>
    <scope>NUCLEOTIDE SEQUENCE [LARGE SCALE GENOMIC DNA]</scope>
    <source>
        <strain evidence="1 2">SFB-3</strain>
    </source>
</reference>
<accession>A0A557QSL7</accession>
<keyword evidence="2" id="KW-1185">Reference proteome</keyword>
<gene>
    <name evidence="1" type="ORF">FHP91_11975</name>
</gene>
<protein>
    <submittedName>
        <fullName evidence="1">Uncharacterized protein</fullName>
    </submittedName>
</protein>
<comment type="caution">
    <text evidence="1">The sequence shown here is derived from an EMBL/GenBank/DDBJ whole genome shotgun (WGS) entry which is preliminary data.</text>
</comment>
<organism evidence="1 2">
    <name type="scientific">Denitromonas halophila</name>
    <dbReference type="NCBI Taxonomy" id="1629404"/>
    <lineage>
        <taxon>Bacteria</taxon>
        <taxon>Pseudomonadati</taxon>
        <taxon>Pseudomonadota</taxon>
        <taxon>Betaproteobacteria</taxon>
        <taxon>Rhodocyclales</taxon>
        <taxon>Zoogloeaceae</taxon>
        <taxon>Denitromonas</taxon>
    </lineage>
</organism>